<keyword evidence="2" id="KW-1185">Reference proteome</keyword>
<dbReference type="EMBL" id="CM037159">
    <property type="protein sequence ID" value="KAH7866255.1"/>
    <property type="molecule type" value="Genomic_DNA"/>
</dbReference>
<accession>A0ACB7ZMC5</accession>
<proteinExistence type="predicted"/>
<protein>
    <submittedName>
        <fullName evidence="1">Uncharacterized protein</fullName>
    </submittedName>
</protein>
<reference evidence="1 2" key="1">
    <citation type="journal article" date="2021" name="Hortic Res">
        <title>High-quality reference genome and annotation aids understanding of berry development for evergreen blueberry (Vaccinium darrowii).</title>
        <authorList>
            <person name="Yu J."/>
            <person name="Hulse-Kemp A.M."/>
            <person name="Babiker E."/>
            <person name="Staton M."/>
        </authorList>
    </citation>
    <scope>NUCLEOTIDE SEQUENCE [LARGE SCALE GENOMIC DNA]</scope>
    <source>
        <strain evidence="2">cv. NJ 8807/NJ 8810</strain>
        <tissue evidence="1">Young leaf</tissue>
    </source>
</reference>
<evidence type="ECO:0000313" key="1">
    <source>
        <dbReference type="EMBL" id="KAH7866255.1"/>
    </source>
</evidence>
<organism evidence="1 2">
    <name type="scientific">Vaccinium darrowii</name>
    <dbReference type="NCBI Taxonomy" id="229202"/>
    <lineage>
        <taxon>Eukaryota</taxon>
        <taxon>Viridiplantae</taxon>
        <taxon>Streptophyta</taxon>
        <taxon>Embryophyta</taxon>
        <taxon>Tracheophyta</taxon>
        <taxon>Spermatophyta</taxon>
        <taxon>Magnoliopsida</taxon>
        <taxon>eudicotyledons</taxon>
        <taxon>Gunneridae</taxon>
        <taxon>Pentapetalae</taxon>
        <taxon>asterids</taxon>
        <taxon>Ericales</taxon>
        <taxon>Ericaceae</taxon>
        <taxon>Vaccinioideae</taxon>
        <taxon>Vaccinieae</taxon>
        <taxon>Vaccinium</taxon>
    </lineage>
</organism>
<name>A0ACB7ZMC5_9ERIC</name>
<sequence length="708" mass="80929">MNMYGIEPGLYDFGFSDPSMMGSLSHNSPFSASFTMTEDDDDDDRPPPVVMPKKKPTSPPRHRHDGTSPLPFGMDWSHPPRKWDGRDSIWPHDPQSGWSYCVTIPSWIILPKSGGSDPVVFYRVQIGVQSPDGITTTRGVLRRYSDFLKLFSELKKAFPKKNLPPAPPRSLLKKKSSTRSEERRCSLEDWMEKILSDIDLSRSAPAAIFLELEEAAKSSFYDSNQQSLDANSSAGVIVPSYRLQSNTSIASDYSINTDYETSELGTPKHGRDNNYSELSQENETKTSDQEKLFWRSKHSSVNNSVLDKDEATHNSSKVSFHHVDEMEPPSEPGNHRQGAEISRTLDIVAESDLQFPRDVLVALPSDQRNKMNRVLTTMRRRLAAAKTDMEDLIARLNQELAVRQYLTTKVKDLEVDLETTKQSSKENLQQAILIERERYTQTQWDVEELRRKCIEKELELKSERDEKLHMESIRLSIVQENEMLQQDLDNAREQIENSRKHHDDVELKSKADVKLLVKEVKSLRSYQSELKQELSRLTKEKLEVERALHKEKERWERSNAANTKLLHECEILRNRLEECSVNFLTEEEDKLIMDTSSTSDAIDLLTTSDNRIGLLLAEAQLLSQDIDSAVTSAIHSSGGGTVRATDDELRKMLTETFIDNARLRKQVNSVLRCALHVPGKSEEYDDDDEEEEEEAPSRKTVLSKFLER</sequence>
<dbReference type="Proteomes" id="UP000828048">
    <property type="component" value="Chromosome 9"/>
</dbReference>
<evidence type="ECO:0000313" key="2">
    <source>
        <dbReference type="Proteomes" id="UP000828048"/>
    </source>
</evidence>
<gene>
    <name evidence="1" type="ORF">Vadar_017752</name>
</gene>
<comment type="caution">
    <text evidence="1">The sequence shown here is derived from an EMBL/GenBank/DDBJ whole genome shotgun (WGS) entry which is preliminary data.</text>
</comment>